<keyword evidence="4 5" id="KW-0472">Membrane</keyword>
<dbReference type="Gene3D" id="1.20.1540.10">
    <property type="entry name" value="Rhomboid-like"/>
    <property type="match status" value="1"/>
</dbReference>
<feature type="transmembrane region" description="Helical" evidence="5">
    <location>
        <begin position="88"/>
        <end position="108"/>
    </location>
</feature>
<feature type="transmembrane region" description="Helical" evidence="5">
    <location>
        <begin position="48"/>
        <end position="76"/>
    </location>
</feature>
<evidence type="ECO:0000313" key="8">
    <source>
        <dbReference type="Proteomes" id="UP000024284"/>
    </source>
</evidence>
<feature type="transmembrane region" description="Helical" evidence="5">
    <location>
        <begin position="145"/>
        <end position="166"/>
    </location>
</feature>
<protein>
    <submittedName>
        <fullName evidence="7">Rhomboid-family protein</fullName>
    </submittedName>
</protein>
<dbReference type="eggNOG" id="COG0705">
    <property type="taxonomic scope" value="Bacteria"/>
</dbReference>
<evidence type="ECO:0000256" key="1">
    <source>
        <dbReference type="ARBA" id="ARBA00004141"/>
    </source>
</evidence>
<feature type="domain" description="Peptidase S54 rhomboid" evidence="6">
    <location>
        <begin position="53"/>
        <end position="201"/>
    </location>
</feature>
<name>A0A086PCV9_SPHHM</name>
<dbReference type="EMBL" id="JFZA02000005">
    <property type="protein sequence ID" value="KFG91227.1"/>
    <property type="molecule type" value="Genomic_DNA"/>
</dbReference>
<reference evidence="7" key="1">
    <citation type="submission" date="2014-08" db="EMBL/GenBank/DDBJ databases">
        <title>Draft genome sequences of Sphingobium herbicidovorans.</title>
        <authorList>
            <person name="Gan H.M."/>
            <person name="Gan H.Y."/>
            <person name="Savka M.A."/>
        </authorList>
    </citation>
    <scope>NUCLEOTIDE SEQUENCE [LARGE SCALE GENOMIC DNA]</scope>
    <source>
        <strain evidence="7">NBRC 16415</strain>
    </source>
</reference>
<dbReference type="SUPFAM" id="SSF144091">
    <property type="entry name" value="Rhomboid-like"/>
    <property type="match status" value="1"/>
</dbReference>
<comment type="subcellular location">
    <subcellularLocation>
        <location evidence="1">Membrane</location>
        <topology evidence="1">Multi-pass membrane protein</topology>
    </subcellularLocation>
</comment>
<comment type="caution">
    <text evidence="7">The sequence shown here is derived from an EMBL/GenBank/DDBJ whole genome shotgun (WGS) entry which is preliminary data.</text>
</comment>
<dbReference type="PANTHER" id="PTHR43066:SF11">
    <property type="entry name" value="PEPTIDASE S54 RHOMBOID DOMAIN-CONTAINING PROTEIN"/>
    <property type="match status" value="1"/>
</dbReference>
<keyword evidence="8" id="KW-1185">Reference proteome</keyword>
<dbReference type="OrthoDB" id="9813074at2"/>
<evidence type="ECO:0000313" key="7">
    <source>
        <dbReference type="EMBL" id="KFG91227.1"/>
    </source>
</evidence>
<evidence type="ECO:0000256" key="4">
    <source>
        <dbReference type="ARBA" id="ARBA00023136"/>
    </source>
</evidence>
<feature type="transmembrane region" description="Helical" evidence="5">
    <location>
        <begin position="178"/>
        <end position="197"/>
    </location>
</feature>
<keyword evidence="2 5" id="KW-0812">Transmembrane</keyword>
<feature type="transmembrane region" description="Helical" evidence="5">
    <location>
        <begin position="114"/>
        <end position="133"/>
    </location>
</feature>
<sequence>MTNAIAAITFAAFLLLSFTGQVDNAAILGGFIPARVEDPGLFAGVLAVPVWLTPLSCTLIHAGWLHIGFNLLMLVFCGRQIEQVLQKGAVLVLYIAGAYGAALLQWAIEPASPNPMVGASGAISAILATYALLYGQRAVKRIGPFSANFLRVIWLAAGWIILQLMIGLASARGGLGDLGQIAIAAHIGGFLIGLVLTRPLLRWRFGKGPKPVS</sequence>
<dbReference type="RefSeq" id="WP_037463090.1">
    <property type="nucleotide sequence ID" value="NZ_BCZD01000017.1"/>
</dbReference>
<evidence type="ECO:0000256" key="2">
    <source>
        <dbReference type="ARBA" id="ARBA00022692"/>
    </source>
</evidence>
<evidence type="ECO:0000256" key="3">
    <source>
        <dbReference type="ARBA" id="ARBA00022989"/>
    </source>
</evidence>
<dbReference type="InterPro" id="IPR035952">
    <property type="entry name" value="Rhomboid-like_sf"/>
</dbReference>
<dbReference type="AlphaFoldDB" id="A0A086PCV9"/>
<dbReference type="STRING" id="76947.GCA_002080435_00489"/>
<evidence type="ECO:0000256" key="5">
    <source>
        <dbReference type="SAM" id="Phobius"/>
    </source>
</evidence>
<dbReference type="GO" id="GO:0004252">
    <property type="term" value="F:serine-type endopeptidase activity"/>
    <property type="evidence" value="ECO:0007669"/>
    <property type="project" value="InterPro"/>
</dbReference>
<dbReference type="Proteomes" id="UP000024284">
    <property type="component" value="Unassembled WGS sequence"/>
</dbReference>
<dbReference type="PATRIC" id="fig|1219045.3.peg.1005"/>
<accession>A0A086PCV9</accession>
<dbReference type="Pfam" id="PF01694">
    <property type="entry name" value="Rhomboid"/>
    <property type="match status" value="1"/>
</dbReference>
<dbReference type="PANTHER" id="PTHR43066">
    <property type="entry name" value="RHOMBOID-RELATED PROTEIN"/>
    <property type="match status" value="1"/>
</dbReference>
<dbReference type="InterPro" id="IPR022764">
    <property type="entry name" value="Peptidase_S54_rhomboid_dom"/>
</dbReference>
<gene>
    <name evidence="7" type="ORF">BV98_000986</name>
</gene>
<proteinExistence type="predicted"/>
<keyword evidence="3 5" id="KW-1133">Transmembrane helix</keyword>
<organism evidence="7 8">
    <name type="scientific">Sphingobium herbicidovorans (strain ATCC 700291 / DSM 11019 / CCUG 56400 / KCTC 2939 / LMG 18315 / NBRC 16415 / MH)</name>
    <name type="common">Sphingomonas herbicidovorans</name>
    <dbReference type="NCBI Taxonomy" id="1219045"/>
    <lineage>
        <taxon>Bacteria</taxon>
        <taxon>Pseudomonadati</taxon>
        <taxon>Pseudomonadota</taxon>
        <taxon>Alphaproteobacteria</taxon>
        <taxon>Sphingomonadales</taxon>
        <taxon>Sphingomonadaceae</taxon>
        <taxon>Sphingobium</taxon>
    </lineage>
</organism>
<evidence type="ECO:0000259" key="6">
    <source>
        <dbReference type="Pfam" id="PF01694"/>
    </source>
</evidence>
<dbReference type="GO" id="GO:0016020">
    <property type="term" value="C:membrane"/>
    <property type="evidence" value="ECO:0007669"/>
    <property type="project" value="UniProtKB-SubCell"/>
</dbReference>